<accession>A0A6M2DW18</accession>
<evidence type="ECO:0000256" key="1">
    <source>
        <dbReference type="ARBA" id="ARBA00006407"/>
    </source>
</evidence>
<feature type="chain" id="PRO_5026747529" evidence="2">
    <location>
        <begin position="26"/>
        <end position="147"/>
    </location>
</feature>
<proteinExistence type="inferred from homology"/>
<protein>
    <submittedName>
        <fullName evidence="4">Putative ubiquinol cytochrome c reductase assembly protein cbp3</fullName>
    </submittedName>
</protein>
<dbReference type="InterPro" id="IPR007129">
    <property type="entry name" value="Ubiqinol_cyt_c_chaperone_CPB3"/>
</dbReference>
<organism evidence="4">
    <name type="scientific">Xenopsylla cheopis</name>
    <name type="common">Oriental rat flea</name>
    <name type="synonym">Pulex cheopis</name>
    <dbReference type="NCBI Taxonomy" id="163159"/>
    <lineage>
        <taxon>Eukaryota</taxon>
        <taxon>Metazoa</taxon>
        <taxon>Ecdysozoa</taxon>
        <taxon>Arthropoda</taxon>
        <taxon>Hexapoda</taxon>
        <taxon>Insecta</taxon>
        <taxon>Pterygota</taxon>
        <taxon>Neoptera</taxon>
        <taxon>Endopterygota</taxon>
        <taxon>Siphonaptera</taxon>
        <taxon>Pulicidae</taxon>
        <taxon>Xenopsyllinae</taxon>
        <taxon>Xenopsylla</taxon>
    </lineage>
</organism>
<dbReference type="GO" id="GO:0005739">
    <property type="term" value="C:mitochondrion"/>
    <property type="evidence" value="ECO:0007669"/>
    <property type="project" value="TreeGrafter"/>
</dbReference>
<dbReference type="InterPro" id="IPR021150">
    <property type="entry name" value="Ubiq_cyt_c_chap"/>
</dbReference>
<dbReference type="GO" id="GO:0034551">
    <property type="term" value="P:mitochondrial respiratory chain complex III assembly"/>
    <property type="evidence" value="ECO:0007669"/>
    <property type="project" value="TreeGrafter"/>
</dbReference>
<feature type="domain" description="Ubiquinol-cytochrome c chaperone" evidence="3">
    <location>
        <begin position="1"/>
        <end position="135"/>
    </location>
</feature>
<evidence type="ECO:0000313" key="4">
    <source>
        <dbReference type="EMBL" id="NOV50174.1"/>
    </source>
</evidence>
<dbReference type="AlphaFoldDB" id="A0A6M2DW18"/>
<dbReference type="PANTHER" id="PTHR12184">
    <property type="entry name" value="UBIQUINOL-CYTOCHROME C REDUCTASE COMPLEX ASSEMBLY FACTOR 1 FAMILY MEMBER"/>
    <property type="match status" value="1"/>
</dbReference>
<dbReference type="Pfam" id="PF03981">
    <property type="entry name" value="Ubiq_cyt_C_chap"/>
    <property type="match status" value="1"/>
</dbReference>
<keyword evidence="2" id="KW-0732">Signal</keyword>
<feature type="signal peptide" evidence="2">
    <location>
        <begin position="1"/>
        <end position="25"/>
    </location>
</feature>
<reference evidence="4" key="1">
    <citation type="submission" date="2020-03" db="EMBL/GenBank/DDBJ databases">
        <title>Transcriptomic Profiling of the Digestive Tract of the Rat Flea, Xenopsylla cheopis, Following Blood Feeding and Infection with Yersinia pestis.</title>
        <authorList>
            <person name="Bland D.M."/>
            <person name="Martens C.A."/>
            <person name="Virtaneva K."/>
            <person name="Kanakabandi K."/>
            <person name="Long D."/>
            <person name="Rosenke R."/>
            <person name="Saturday G.A."/>
            <person name="Hoyt F.H."/>
            <person name="Bruno D.P."/>
            <person name="Ribeiro J.M.C."/>
            <person name="Hinnebusch J."/>
        </authorList>
    </citation>
    <scope>NUCLEOTIDE SEQUENCE</scope>
</reference>
<dbReference type="EMBL" id="GIIL01006448">
    <property type="protein sequence ID" value="NOV50174.1"/>
    <property type="molecule type" value="Transcribed_RNA"/>
</dbReference>
<comment type="similarity">
    <text evidence="1">Belongs to the CBP3 family.</text>
</comment>
<name>A0A6M2DW18_XENCH</name>
<sequence length="147" mass="17232">MPDTFNSWFLITELHVWILLVRSMAEGCEKDSYGRVMRNNIVEALWADVATRSKQLGVNSTVLRKQIQTLSEQFQYALIGYDEGLESDMILAAAIWRRIFERQCDDPELIEKLVIYVRKQIAFLDKIPSEEFLMKRELTLLRLDETT</sequence>
<evidence type="ECO:0000259" key="3">
    <source>
        <dbReference type="Pfam" id="PF03981"/>
    </source>
</evidence>
<dbReference type="PANTHER" id="PTHR12184:SF1">
    <property type="entry name" value="UBIQUINOL-CYTOCHROME-C REDUCTASE COMPLEX ASSEMBLY FACTOR 1"/>
    <property type="match status" value="1"/>
</dbReference>
<evidence type="ECO:0000256" key="2">
    <source>
        <dbReference type="SAM" id="SignalP"/>
    </source>
</evidence>